<name>A0A6A7K545_9FIRM</name>
<keyword evidence="1" id="KW-0808">Transferase</keyword>
<dbReference type="AlphaFoldDB" id="A0A6A7K545"/>
<evidence type="ECO:0000313" key="1">
    <source>
        <dbReference type="EMBL" id="MPW24377.1"/>
    </source>
</evidence>
<keyword evidence="1" id="KW-0489">Methyltransferase</keyword>
<keyword evidence="2" id="KW-1185">Reference proteome</keyword>
<evidence type="ECO:0000313" key="2">
    <source>
        <dbReference type="Proteomes" id="UP000440004"/>
    </source>
</evidence>
<accession>A0A6A7K545</accession>
<sequence>MKKTPFDPKELKVVREEPNFFGNTNPIYDFPISLRENFKRTLEKEPVWECAGIETFLFCPSVIPDNIARAFVIEANMMPPQDGIDMFGIPWEYVPSTTGSMVRPGNHLLIDANDWKEVIKFPDIDSWDWAGSAKANNDTFLNNDKFNNAWQINGWWFERLISFMGFEGAAEALIDDDQKDAVKELFEATTDLACRIVDKFVEYYNNIDGITVHDDWGSQRSPFFSQATGQEMIVPYMKKLTDHIHSKGLYADLHSCGHIESRIQCFIDAGWDSWTPQDMNDTMKLFEDYGDKICLGVIPKQYDPATTSEEEQRAYAKEFAEQVCIPGKSSFLSLYGASVLTLPYREELYKQSRTILSQEVSFQE</sequence>
<dbReference type="SUPFAM" id="SSF51726">
    <property type="entry name" value="UROD/MetE-like"/>
    <property type="match status" value="1"/>
</dbReference>
<dbReference type="Gene3D" id="3.20.20.210">
    <property type="match status" value="1"/>
</dbReference>
<dbReference type="InterPro" id="IPR038071">
    <property type="entry name" value="UROD/MetE-like_sf"/>
</dbReference>
<dbReference type="EMBL" id="WHNX01000001">
    <property type="protein sequence ID" value="MPW24377.1"/>
    <property type="molecule type" value="Genomic_DNA"/>
</dbReference>
<organism evidence="1 2">
    <name type="scientific">Alkalibaculum sporogenes</name>
    <dbReference type="NCBI Taxonomy" id="2655001"/>
    <lineage>
        <taxon>Bacteria</taxon>
        <taxon>Bacillati</taxon>
        <taxon>Bacillota</taxon>
        <taxon>Clostridia</taxon>
        <taxon>Eubacteriales</taxon>
        <taxon>Eubacteriaceae</taxon>
        <taxon>Alkalibaculum</taxon>
    </lineage>
</organism>
<reference evidence="1 2" key="1">
    <citation type="submission" date="2019-10" db="EMBL/GenBank/DDBJ databases">
        <title>Alkalibaculum tamaniensis sp.nov., a new alkaliphilic acetogen, isolated on methoxylated aromatics from a mud volcano.</title>
        <authorList>
            <person name="Khomyakova M.A."/>
            <person name="Merkel A.Y."/>
            <person name="Bonch-Osmolovskaya E.A."/>
            <person name="Slobodkin A.I."/>
        </authorList>
    </citation>
    <scope>NUCLEOTIDE SEQUENCE [LARGE SCALE GENOMIC DNA]</scope>
    <source>
        <strain evidence="1 2">M08DMB</strain>
    </source>
</reference>
<comment type="caution">
    <text evidence="1">The sequence shown here is derived from an EMBL/GenBank/DDBJ whole genome shotgun (WGS) entry which is preliminary data.</text>
</comment>
<dbReference type="GO" id="GO:0032259">
    <property type="term" value="P:methylation"/>
    <property type="evidence" value="ECO:0007669"/>
    <property type="project" value="UniProtKB-KW"/>
</dbReference>
<dbReference type="Proteomes" id="UP000440004">
    <property type="component" value="Unassembled WGS sequence"/>
</dbReference>
<proteinExistence type="predicted"/>
<dbReference type="GO" id="GO:0008168">
    <property type="term" value="F:methyltransferase activity"/>
    <property type="evidence" value="ECO:0007669"/>
    <property type="project" value="UniProtKB-KW"/>
</dbReference>
<protein>
    <submittedName>
        <fullName evidence="1">Methyltransferase</fullName>
    </submittedName>
</protein>
<gene>
    <name evidence="1" type="ORF">GC105_01040</name>
</gene>
<dbReference type="RefSeq" id="WP_152800795.1">
    <property type="nucleotide sequence ID" value="NZ_WHNX01000001.1"/>
</dbReference>